<dbReference type="InterPro" id="IPR051803">
    <property type="entry name" value="TA_system_RelE-like_toxin"/>
</dbReference>
<dbReference type="InterPro" id="IPR007712">
    <property type="entry name" value="RelE/ParE_toxin"/>
</dbReference>
<proteinExistence type="inferred from homology"/>
<evidence type="ECO:0000313" key="3">
    <source>
        <dbReference type="EMBL" id="GJE74465.1"/>
    </source>
</evidence>
<comment type="similarity">
    <text evidence="1">Belongs to the RelE toxin family.</text>
</comment>
<dbReference type="NCBIfam" id="TIGR02385">
    <property type="entry name" value="RelE_StbE"/>
    <property type="match status" value="1"/>
</dbReference>
<gene>
    <name evidence="3" type="ORF">BGCPKDLD_1035</name>
</gene>
<dbReference type="Pfam" id="PF05016">
    <property type="entry name" value="ParE_toxin"/>
    <property type="match status" value="1"/>
</dbReference>
<dbReference type="PANTHER" id="PTHR33755">
    <property type="entry name" value="TOXIN PARE1-RELATED"/>
    <property type="match status" value="1"/>
</dbReference>
<evidence type="ECO:0000256" key="1">
    <source>
        <dbReference type="ARBA" id="ARBA00006226"/>
    </source>
</evidence>
<accession>A0ABQ4UR53</accession>
<dbReference type="PANTHER" id="PTHR33755:SF6">
    <property type="entry name" value="PLASMID STABILIZATION SYSTEM PROTEIN"/>
    <property type="match status" value="1"/>
</dbReference>
<reference evidence="3" key="2">
    <citation type="submission" date="2021-08" db="EMBL/GenBank/DDBJ databases">
        <authorList>
            <person name="Tani A."/>
            <person name="Ola A."/>
            <person name="Ogura Y."/>
            <person name="Katsura K."/>
            <person name="Hayashi T."/>
        </authorList>
    </citation>
    <scope>NUCLEOTIDE SEQUENCE</scope>
    <source>
        <strain evidence="3">DSM 14458</strain>
    </source>
</reference>
<name>A0ABQ4UR53_9HYPH</name>
<dbReference type="Proteomes" id="UP001055093">
    <property type="component" value="Unassembled WGS sequence"/>
</dbReference>
<organism evidence="3 4">
    <name type="scientific">Methylorubrum suomiense</name>
    <dbReference type="NCBI Taxonomy" id="144191"/>
    <lineage>
        <taxon>Bacteria</taxon>
        <taxon>Pseudomonadati</taxon>
        <taxon>Pseudomonadota</taxon>
        <taxon>Alphaproteobacteria</taxon>
        <taxon>Hyphomicrobiales</taxon>
        <taxon>Methylobacteriaceae</taxon>
        <taxon>Methylorubrum</taxon>
    </lineage>
</organism>
<keyword evidence="4" id="KW-1185">Reference proteome</keyword>
<sequence>MKVVFSQAAQADLESIGDYIARDNPRRAMAFVDELVDCAEQIVDAPEGFPLVERYRSRGIRKRVHKSYLIFYRIRECRIEILHILNGAQDWDTMALATD</sequence>
<comment type="caution">
    <text evidence="3">The sequence shown here is derived from an EMBL/GenBank/DDBJ whole genome shotgun (WGS) entry which is preliminary data.</text>
</comment>
<evidence type="ECO:0000313" key="4">
    <source>
        <dbReference type="Proteomes" id="UP001055093"/>
    </source>
</evidence>
<dbReference type="Gene3D" id="3.30.2310.20">
    <property type="entry name" value="RelE-like"/>
    <property type="match status" value="1"/>
</dbReference>
<dbReference type="EMBL" id="BPRE01000002">
    <property type="protein sequence ID" value="GJE74465.1"/>
    <property type="molecule type" value="Genomic_DNA"/>
</dbReference>
<dbReference type="RefSeq" id="WP_137829106.1">
    <property type="nucleotide sequence ID" value="NZ_BPRE01000002.1"/>
</dbReference>
<evidence type="ECO:0008006" key="5">
    <source>
        <dbReference type="Google" id="ProtNLM"/>
    </source>
</evidence>
<dbReference type="InterPro" id="IPR035093">
    <property type="entry name" value="RelE/ParE_toxin_dom_sf"/>
</dbReference>
<evidence type="ECO:0000256" key="2">
    <source>
        <dbReference type="ARBA" id="ARBA00022649"/>
    </source>
</evidence>
<reference evidence="3" key="1">
    <citation type="journal article" date="2021" name="Front. Microbiol.">
        <title>Comprehensive Comparative Genomics and Phenotyping of Methylobacterium Species.</title>
        <authorList>
            <person name="Alessa O."/>
            <person name="Ogura Y."/>
            <person name="Fujitani Y."/>
            <person name="Takami H."/>
            <person name="Hayashi T."/>
            <person name="Sahin N."/>
            <person name="Tani A."/>
        </authorList>
    </citation>
    <scope>NUCLEOTIDE SEQUENCE</scope>
    <source>
        <strain evidence="3">DSM 14458</strain>
    </source>
</reference>
<protein>
    <recommendedName>
        <fullName evidence="5">Type II toxin-antitoxin system RelE/ParE family toxin</fullName>
    </recommendedName>
</protein>
<keyword evidence="2" id="KW-1277">Toxin-antitoxin system</keyword>